<dbReference type="InterPro" id="IPR016024">
    <property type="entry name" value="ARM-type_fold"/>
</dbReference>
<dbReference type="Proteomes" id="UP000252107">
    <property type="component" value="Unassembled WGS sequence"/>
</dbReference>
<dbReference type="CDD" id="cd00009">
    <property type="entry name" value="AAA"/>
    <property type="match status" value="1"/>
</dbReference>
<dbReference type="Gene3D" id="3.40.50.300">
    <property type="entry name" value="P-loop containing nucleotide triphosphate hydrolases"/>
    <property type="match status" value="1"/>
</dbReference>
<comment type="similarity">
    <text evidence="1">Belongs to the CpcE/RpcE/PecE family.</text>
</comment>
<dbReference type="InterPro" id="IPR007111">
    <property type="entry name" value="NACHT_NTPase"/>
</dbReference>
<dbReference type="EMBL" id="LXQD01000320">
    <property type="protein sequence ID" value="RCJ24040.1"/>
    <property type="molecule type" value="Genomic_DNA"/>
</dbReference>
<gene>
    <name evidence="3" type="ORF">A6770_28755</name>
</gene>
<evidence type="ECO:0000256" key="1">
    <source>
        <dbReference type="ARBA" id="ARBA00009299"/>
    </source>
</evidence>
<dbReference type="InterPro" id="IPR013568">
    <property type="entry name" value="SEFIR_dom"/>
</dbReference>
<reference evidence="3" key="1">
    <citation type="submission" date="2016-04" db="EMBL/GenBank/DDBJ databases">
        <authorList>
            <person name="Tabuchi Yagui T.R."/>
        </authorList>
    </citation>
    <scope>NUCLEOTIDE SEQUENCE [LARGE SCALE GENOMIC DNA]</scope>
    <source>
        <strain evidence="3">NIES-26</strain>
    </source>
</reference>
<dbReference type="InterPro" id="IPR003593">
    <property type="entry name" value="AAA+_ATPase"/>
</dbReference>
<proteinExistence type="inferred from homology"/>
<dbReference type="SUPFAM" id="SSF48371">
    <property type="entry name" value="ARM repeat"/>
    <property type="match status" value="1"/>
</dbReference>
<sequence>MNVGSAASKVFISYSHDSQEHKDRVLLLANRLRAEGVDCNIDQYEESPNEGWPRWMMNQLEWADFVVVVCTEQYDRRFRGKEELSRGQGVAWEGAIITQELYNSYVKSTKFVPVVFFAEDENFIPIIIGGFSRYNLFTEEGYKAFYRRLTNQPLNPKPPLGDKIELAPRVLQSLPPRDRQQYFLNESQYANLREELVAASKGLLNWKRTLGDNQEIERPELEQLINTIDTEESSTTIVLGVPGCGKSSLLAKLGHCVVHKGYALLAIKADFLSNKVNSLADLCSDDQLNLSVNLQEAIKAIANKEKIVLLVDQLDAVSELIDRRSGRLNVLLTLIQSVAGTKGVHIVATCREFEFRHGSQFARLEGFEQLHLNLPSWDKISPLLEYGGHVAFGIGEPLRELLQNPLHLKIFLEAANPGEVFDSSQKLLDWLWETRILNQQDASKYVVFLEQIAQSMTQEEVLWLPTAAADSYPKVYQALVQAGILMTNQDNSTFGFCHQTYYDHTLARAFARGSQSLVDLVLERQDGLFVRPILLRGLNYLRGTAPQQYAKQLRTLLKNAEANNSPFKNKILKLAFKNLTHLSSKIRLWALIVLRSLQLIYVRTHIYTLLIEFVGSQQNPEPVEVELLIPLLNLDTEAPKALDTMIGSPGWFKILRDRPEFRQWLEKPSTEASYCLPILITATSFATDNVWNLIEEYWLNDTAYDALSMQIILNLQQWNLDRVWQTQQIIRRYNLDMYSISTIAEKVAETLPQLAPRIIRAHLDYRLEQAIAESNEPIPELSADADDGHRYIHASKYNPINYFKNLLKGGSDFDDIDTLAKANPKYFLDAIWSWFIDVTNRIIDRENLRINRYSDDYIKSIDFDTSEIIQAVLSAILELANQDKQAFLIFVNQNEQSESLLVHRLLARGLAQIAIQEPQAVLDYLLADSRRLNLGNMRNFSKETKQLILAVYPHLQPQEIARIEQAIRTYNHYTIEPELSADLRFNFLQYNRRYRLKLLLAFPEEHLSVEAKRWRDEEIRAFPWVVNEKDDDCHTITQLVGSPMNVEEMTRASDKHLLNLFNELADITEEDYWKRQRDLSRAGGASSQAYEFGKLVKDDPERFFRILPQLQPQRHESYAGHAIRELAESDFPVNNLIELVVNLEQRGFVSEDFRSDIASALDKIAERNQGLPQSVLSLLENWLSTHSKPELKYYQSKEKTSHQLELSIVFNTSNSHTLPNGRGSIVRAIAAGYLKQNPPDLQNWARVIKSRLEIEPHPAVWVDILTHMPPLLNGDRTQATQLFDTVIRKCPEVLHYQWALYFISHTIGWFEPKETVQGWLEMLWAIGSNFCRQAYGELLFIHYFQYQDEWSVAKIDHHLAHHDDEAVLCGLAHIASHMWVQRRCRTKATEILYNLALSNNDAIQSIVARVFFQNREHFELDSGMRLLIQAVCKSKQLLLEAASDIIEIIENNSFVDTEPQLVSEICQSLLSQLGKKLDNPTNYLVSAADSLTTLAIQLHRQNNYREIGLNIFEQLLSLNLRETRSALEMLDRKPNRLSFYQVPRRRRTKRQIPLNN</sequence>
<dbReference type="InterPro" id="IPR035897">
    <property type="entry name" value="Toll_tir_struct_dom_sf"/>
</dbReference>
<dbReference type="Gene3D" id="3.40.50.10140">
    <property type="entry name" value="Toll/interleukin-1 receptor homology (TIR) domain"/>
    <property type="match status" value="1"/>
</dbReference>
<evidence type="ECO:0000313" key="4">
    <source>
        <dbReference type="Proteomes" id="UP000252107"/>
    </source>
</evidence>
<evidence type="ECO:0000259" key="2">
    <source>
        <dbReference type="PROSITE" id="PS51534"/>
    </source>
</evidence>
<dbReference type="SMART" id="SM00382">
    <property type="entry name" value="AAA"/>
    <property type="match status" value="1"/>
</dbReference>
<keyword evidence="4" id="KW-1185">Reference proteome</keyword>
<dbReference type="PROSITE" id="PS51534">
    <property type="entry name" value="SEFIR"/>
    <property type="match status" value="1"/>
</dbReference>
<accession>A0A367QJY0</accession>
<dbReference type="SUPFAM" id="SSF52200">
    <property type="entry name" value="Toll/Interleukin receptor TIR domain"/>
    <property type="match status" value="1"/>
</dbReference>
<organism evidence="3 4">
    <name type="scientific">Nostoc minutum NIES-26</name>
    <dbReference type="NCBI Taxonomy" id="1844469"/>
    <lineage>
        <taxon>Bacteria</taxon>
        <taxon>Bacillati</taxon>
        <taxon>Cyanobacteriota</taxon>
        <taxon>Cyanophyceae</taxon>
        <taxon>Nostocales</taxon>
        <taxon>Nostocaceae</taxon>
        <taxon>Nostoc</taxon>
    </lineage>
</organism>
<dbReference type="SUPFAM" id="SSF52540">
    <property type="entry name" value="P-loop containing nucleoside triphosphate hydrolases"/>
    <property type="match status" value="1"/>
</dbReference>
<comment type="caution">
    <text evidence="3">The sequence shown here is derived from an EMBL/GenBank/DDBJ whole genome shotgun (WGS) entry which is preliminary data.</text>
</comment>
<protein>
    <recommendedName>
        <fullName evidence="2">SEFIR domain-containing protein</fullName>
    </recommendedName>
</protein>
<dbReference type="Pfam" id="PF05729">
    <property type="entry name" value="NACHT"/>
    <property type="match status" value="1"/>
</dbReference>
<dbReference type="InterPro" id="IPR027417">
    <property type="entry name" value="P-loop_NTPase"/>
</dbReference>
<feature type="domain" description="SEFIR" evidence="2">
    <location>
        <begin position="7"/>
        <end position="145"/>
    </location>
</feature>
<name>A0A367QJY0_9NOSO</name>
<evidence type="ECO:0000313" key="3">
    <source>
        <dbReference type="EMBL" id="RCJ24040.1"/>
    </source>
</evidence>
<dbReference type="Pfam" id="PF08357">
    <property type="entry name" value="SEFIR"/>
    <property type="match status" value="1"/>
</dbReference>